<reference evidence="6 7" key="1">
    <citation type="submission" date="2024-06" db="EMBL/GenBank/DDBJ databases">
        <title>The Natural Products Discovery Center: Release of the First 8490 Sequenced Strains for Exploring Actinobacteria Biosynthetic Diversity.</title>
        <authorList>
            <person name="Kalkreuter E."/>
            <person name="Kautsar S.A."/>
            <person name="Yang D."/>
            <person name="Bader C.D."/>
            <person name="Teijaro C.N."/>
            <person name="Fluegel L."/>
            <person name="Davis C.M."/>
            <person name="Simpson J.R."/>
            <person name="Lauterbach L."/>
            <person name="Steele A.D."/>
            <person name="Gui C."/>
            <person name="Meng S."/>
            <person name="Li G."/>
            <person name="Viehrig K."/>
            <person name="Ye F."/>
            <person name="Su P."/>
            <person name="Kiefer A.F."/>
            <person name="Nichols A."/>
            <person name="Cepeda A.J."/>
            <person name="Yan W."/>
            <person name="Fan B."/>
            <person name="Jiang Y."/>
            <person name="Adhikari A."/>
            <person name="Zheng C.-J."/>
            <person name="Schuster L."/>
            <person name="Cowan T.M."/>
            <person name="Smanski M.J."/>
            <person name="Chevrette M.G."/>
            <person name="De Carvalho L.P.S."/>
            <person name="Shen B."/>
        </authorList>
    </citation>
    <scope>NUCLEOTIDE SEQUENCE [LARGE SCALE GENOMIC DNA]</scope>
    <source>
        <strain evidence="6 7">NPDC000632</strain>
    </source>
</reference>
<proteinExistence type="predicted"/>
<dbReference type="PANTHER" id="PTHR30055">
    <property type="entry name" value="HTH-TYPE TRANSCRIPTIONAL REGULATOR RUTR"/>
    <property type="match status" value="1"/>
</dbReference>
<protein>
    <submittedName>
        <fullName evidence="6">Helix-turn-helix domain-containing protein</fullName>
    </submittedName>
</protein>
<evidence type="ECO:0000256" key="2">
    <source>
        <dbReference type="ARBA" id="ARBA00023125"/>
    </source>
</evidence>
<evidence type="ECO:0000256" key="3">
    <source>
        <dbReference type="ARBA" id="ARBA00023163"/>
    </source>
</evidence>
<accession>A0ABV1VK04</accession>
<dbReference type="PROSITE" id="PS50977">
    <property type="entry name" value="HTH_TETR_2"/>
    <property type="match status" value="1"/>
</dbReference>
<sequence length="223" mass="24381">MTTSRRRPGRPRLAEQRATADLIVEAATGLFARRGFDAVGVRDIATAAGVDVSTVHHHVGTKAELYDACFARVFEAEQAALREAAGAALAAVAAYGEATGDAAARAALAALHELLDAFVDFLEDRPETTALWLRRWLEPERHAEFDARYATPLYRQVEQALAEADAAGLLTEPVPYIAVRSLVWAVHAHVVRLLSGRAGARERRELRAFLHRWMDRMYGPGAG</sequence>
<dbReference type="Proteomes" id="UP001490330">
    <property type="component" value="Unassembled WGS sequence"/>
</dbReference>
<keyword evidence="3" id="KW-0804">Transcription</keyword>
<comment type="caution">
    <text evidence="6">The sequence shown here is derived from an EMBL/GenBank/DDBJ whole genome shotgun (WGS) entry which is preliminary data.</text>
</comment>
<evidence type="ECO:0000256" key="4">
    <source>
        <dbReference type="PROSITE-ProRule" id="PRU00335"/>
    </source>
</evidence>
<dbReference type="InterPro" id="IPR001647">
    <property type="entry name" value="HTH_TetR"/>
</dbReference>
<keyword evidence="2 4" id="KW-0238">DNA-binding</keyword>
<dbReference type="SUPFAM" id="SSF46689">
    <property type="entry name" value="Homeodomain-like"/>
    <property type="match status" value="1"/>
</dbReference>
<evidence type="ECO:0000313" key="7">
    <source>
        <dbReference type="Proteomes" id="UP001490330"/>
    </source>
</evidence>
<dbReference type="Gene3D" id="1.10.10.60">
    <property type="entry name" value="Homeodomain-like"/>
    <property type="match status" value="1"/>
</dbReference>
<organism evidence="6 7">
    <name type="scientific">Streptomyces flaveolus</name>
    <dbReference type="NCBI Taxonomy" id="67297"/>
    <lineage>
        <taxon>Bacteria</taxon>
        <taxon>Bacillati</taxon>
        <taxon>Actinomycetota</taxon>
        <taxon>Actinomycetes</taxon>
        <taxon>Kitasatosporales</taxon>
        <taxon>Streptomycetaceae</taxon>
        <taxon>Streptomyces</taxon>
    </lineage>
</organism>
<evidence type="ECO:0000256" key="1">
    <source>
        <dbReference type="ARBA" id="ARBA00023015"/>
    </source>
</evidence>
<evidence type="ECO:0000259" key="5">
    <source>
        <dbReference type="PROSITE" id="PS50977"/>
    </source>
</evidence>
<dbReference type="Gene3D" id="1.10.357.10">
    <property type="entry name" value="Tetracycline Repressor, domain 2"/>
    <property type="match status" value="1"/>
</dbReference>
<feature type="DNA-binding region" description="H-T-H motif" evidence="4">
    <location>
        <begin position="40"/>
        <end position="59"/>
    </location>
</feature>
<evidence type="ECO:0000313" key="6">
    <source>
        <dbReference type="EMBL" id="MER6906832.1"/>
    </source>
</evidence>
<dbReference type="RefSeq" id="WP_350720717.1">
    <property type="nucleotide sequence ID" value="NZ_JBEPCO010000021.1"/>
</dbReference>
<feature type="domain" description="HTH tetR-type" evidence="5">
    <location>
        <begin position="17"/>
        <end position="77"/>
    </location>
</feature>
<dbReference type="InterPro" id="IPR050109">
    <property type="entry name" value="HTH-type_TetR-like_transc_reg"/>
</dbReference>
<dbReference type="SUPFAM" id="SSF48498">
    <property type="entry name" value="Tetracyclin repressor-like, C-terminal domain"/>
    <property type="match status" value="1"/>
</dbReference>
<keyword evidence="1" id="KW-0805">Transcription regulation</keyword>
<dbReference type="Pfam" id="PF00440">
    <property type="entry name" value="TetR_N"/>
    <property type="match status" value="1"/>
</dbReference>
<name>A0ABV1VK04_9ACTN</name>
<dbReference type="InterPro" id="IPR036271">
    <property type="entry name" value="Tet_transcr_reg_TetR-rel_C_sf"/>
</dbReference>
<keyword evidence="7" id="KW-1185">Reference proteome</keyword>
<dbReference type="EMBL" id="JBEPCV010000025">
    <property type="protein sequence ID" value="MER6906832.1"/>
    <property type="molecule type" value="Genomic_DNA"/>
</dbReference>
<gene>
    <name evidence="6" type="ORF">ABT322_24460</name>
</gene>
<dbReference type="InterPro" id="IPR009057">
    <property type="entry name" value="Homeodomain-like_sf"/>
</dbReference>
<dbReference type="PRINTS" id="PR00455">
    <property type="entry name" value="HTHTETR"/>
</dbReference>
<dbReference type="PANTHER" id="PTHR30055:SF234">
    <property type="entry name" value="HTH-TYPE TRANSCRIPTIONAL REGULATOR BETI"/>
    <property type="match status" value="1"/>
</dbReference>